<dbReference type="PANTHER" id="PTHR37292:SF2">
    <property type="entry name" value="DUF262 DOMAIN-CONTAINING PROTEIN"/>
    <property type="match status" value="1"/>
</dbReference>
<comment type="caution">
    <text evidence="2">The sequence shown here is derived from an EMBL/GenBank/DDBJ whole genome shotgun (WGS) entry which is preliminary data.</text>
</comment>
<dbReference type="InterPro" id="IPR004919">
    <property type="entry name" value="GmrSD_N"/>
</dbReference>
<proteinExistence type="predicted"/>
<organism evidence="2 3">
    <name type="scientific">Deinococcus arboris</name>
    <dbReference type="NCBI Taxonomy" id="2682977"/>
    <lineage>
        <taxon>Bacteria</taxon>
        <taxon>Thermotogati</taxon>
        <taxon>Deinococcota</taxon>
        <taxon>Deinococci</taxon>
        <taxon>Deinococcales</taxon>
        <taxon>Deinococcaceae</taxon>
        <taxon>Deinococcus</taxon>
    </lineage>
</organism>
<gene>
    <name evidence="2" type="ORF">GO986_00810</name>
</gene>
<dbReference type="RefSeq" id="WP_157457328.1">
    <property type="nucleotide sequence ID" value="NZ_WQLB01000001.1"/>
</dbReference>
<evidence type="ECO:0000259" key="1">
    <source>
        <dbReference type="Pfam" id="PF03235"/>
    </source>
</evidence>
<dbReference type="Proteomes" id="UP000483286">
    <property type="component" value="Unassembled WGS sequence"/>
</dbReference>
<name>A0A7C9I0Z7_9DEIO</name>
<dbReference type="Pfam" id="PF03235">
    <property type="entry name" value="GmrSD_N"/>
    <property type="match status" value="1"/>
</dbReference>
<sequence length="646" mass="72231">MKIADILSQIDLNTVALPEFQRGYVWNRDQVRGLMRSLYHRYPVGSLLTWKTRGDTTATRGGAASTLGAISLLLDGQQRMTSLYGVMRGKPPRFFDGNVKAFTGLYFNLDTEEFEFYAPQKMQNNPLWLNVTELFTDASKLGSLGRVLFGGMPDKADNYFERIMRLKNIGDIDVHIEEIVGEDKTVETVVDIFNKVNSGGTKLSSGDLALAKVCAEWPQAREEMQQALREWSAIGFHFKLDWLMRVINAVVTGEAYYAALSHVTPAQFQQGLADAKKAINRLLNLVNSSLGLDSDQVLGSRYSFPVMARYIHQRGKDFNSHTERQKLLYWYIHTFLWGRYAGSTESVLARDLNLISDSEGALDRLIADLRRNRGDLKVRPEDFEGSTRGARFYPMLYMLSRVEHARDWESGVELRNALLGSLSKLQVHHVFPQAQLKRAGIDRQLINAIANFTFLTQETNLLISDDLPEQYLPTFAAKHPGAIESHWIPMTPELWSVDQYRAFLAKRRELLAGAANTFLNSLIGGTLSTATEEPQDTLPAVSTALGDEESKVLEEVNAWVMAQGLPEGVLRHELVDAEGELLATLDVAWLNGLQEGLSQPVALLLAEPDLTLAAANQAGYLYFTDAAQFRSYVERDVLAGNQAAEA</sequence>
<accession>A0A7C9I0Z7</accession>
<reference evidence="2 3" key="1">
    <citation type="submission" date="2019-12" db="EMBL/GenBank/DDBJ databases">
        <title>Deinococcus sp. HMF7620 Genome sequencing and assembly.</title>
        <authorList>
            <person name="Kang H."/>
            <person name="Kim H."/>
            <person name="Joh K."/>
        </authorList>
    </citation>
    <scope>NUCLEOTIDE SEQUENCE [LARGE SCALE GENOMIC DNA]</scope>
    <source>
        <strain evidence="2 3">HMF7620</strain>
    </source>
</reference>
<evidence type="ECO:0000313" key="3">
    <source>
        <dbReference type="Proteomes" id="UP000483286"/>
    </source>
</evidence>
<protein>
    <submittedName>
        <fullName evidence="2">DUF262 domain-containing protein</fullName>
    </submittedName>
</protein>
<keyword evidence="3" id="KW-1185">Reference proteome</keyword>
<evidence type="ECO:0000313" key="2">
    <source>
        <dbReference type="EMBL" id="MVN85311.1"/>
    </source>
</evidence>
<feature type="domain" description="GmrSD restriction endonucleases N-terminal" evidence="1">
    <location>
        <begin position="3"/>
        <end position="212"/>
    </location>
</feature>
<dbReference type="EMBL" id="WQLB01000001">
    <property type="protein sequence ID" value="MVN85311.1"/>
    <property type="molecule type" value="Genomic_DNA"/>
</dbReference>
<dbReference type="PANTHER" id="PTHR37292">
    <property type="entry name" value="VNG6097C"/>
    <property type="match status" value="1"/>
</dbReference>
<dbReference type="AlphaFoldDB" id="A0A7C9I0Z7"/>